<name>A0A5J4UXK8_9EUKA</name>
<organism evidence="1 2">
    <name type="scientific">Streblomastix strix</name>
    <dbReference type="NCBI Taxonomy" id="222440"/>
    <lineage>
        <taxon>Eukaryota</taxon>
        <taxon>Metamonada</taxon>
        <taxon>Preaxostyla</taxon>
        <taxon>Oxymonadida</taxon>
        <taxon>Streblomastigidae</taxon>
        <taxon>Streblomastix</taxon>
    </lineage>
</organism>
<dbReference type="Proteomes" id="UP000324800">
    <property type="component" value="Unassembled WGS sequence"/>
</dbReference>
<feature type="non-terminal residue" evidence="1">
    <location>
        <position position="1"/>
    </location>
</feature>
<accession>A0A5J4UXK8</accession>
<gene>
    <name evidence="1" type="ORF">EZS28_029244</name>
</gene>
<dbReference type="AlphaFoldDB" id="A0A5J4UXK8"/>
<evidence type="ECO:0000313" key="1">
    <source>
        <dbReference type="EMBL" id="KAA6375229.1"/>
    </source>
</evidence>
<reference evidence="1 2" key="1">
    <citation type="submission" date="2019-03" db="EMBL/GenBank/DDBJ databases">
        <title>Single cell metagenomics reveals metabolic interactions within the superorganism composed of flagellate Streblomastix strix and complex community of Bacteroidetes bacteria on its surface.</title>
        <authorList>
            <person name="Treitli S.C."/>
            <person name="Kolisko M."/>
            <person name="Husnik F."/>
            <person name="Keeling P."/>
            <person name="Hampl V."/>
        </authorList>
    </citation>
    <scope>NUCLEOTIDE SEQUENCE [LARGE SCALE GENOMIC DNA]</scope>
    <source>
        <strain evidence="1">ST1C</strain>
    </source>
</reference>
<dbReference type="EMBL" id="SNRW01011389">
    <property type="protein sequence ID" value="KAA6375229.1"/>
    <property type="molecule type" value="Genomic_DNA"/>
</dbReference>
<sequence length="58" mass="6704">LEALEENGVIDDGNTTELFYYQDQIDGQDEQEGVFYWDQIYEDGVVVADIGNEEKQKQ</sequence>
<evidence type="ECO:0000313" key="2">
    <source>
        <dbReference type="Proteomes" id="UP000324800"/>
    </source>
</evidence>
<protein>
    <submittedName>
        <fullName evidence="1">Uncharacterized protein</fullName>
    </submittedName>
</protein>
<proteinExistence type="predicted"/>
<comment type="caution">
    <text evidence="1">The sequence shown here is derived from an EMBL/GenBank/DDBJ whole genome shotgun (WGS) entry which is preliminary data.</text>
</comment>